<keyword evidence="12" id="KW-1185">Reference proteome</keyword>
<evidence type="ECO:0000256" key="4">
    <source>
        <dbReference type="ARBA" id="ARBA00022725"/>
    </source>
</evidence>
<dbReference type="CDD" id="cd15222">
    <property type="entry name" value="7tmA_OR51-like"/>
    <property type="match status" value="1"/>
</dbReference>
<keyword evidence="8" id="KW-0675">Receptor</keyword>
<dbReference type="PRINTS" id="PR00237">
    <property type="entry name" value="GPCRRHODOPSN"/>
</dbReference>
<dbReference type="InterPro" id="IPR000725">
    <property type="entry name" value="Olfact_rcpt"/>
</dbReference>
<evidence type="ECO:0000256" key="1">
    <source>
        <dbReference type="ARBA" id="ARBA00004141"/>
    </source>
</evidence>
<feature type="transmembrane region" description="Helical" evidence="10">
    <location>
        <begin position="168"/>
        <end position="189"/>
    </location>
</feature>
<evidence type="ECO:0000256" key="2">
    <source>
        <dbReference type="ARBA" id="ARBA00022606"/>
    </source>
</evidence>
<dbReference type="Gene3D" id="1.20.1070.10">
    <property type="entry name" value="Rhodopsin 7-helix transmembrane proteins"/>
    <property type="match status" value="1"/>
</dbReference>
<evidence type="ECO:0000313" key="12">
    <source>
        <dbReference type="Proteomes" id="UP000504640"/>
    </source>
</evidence>
<feature type="transmembrane region" description="Helical" evidence="10">
    <location>
        <begin position="226"/>
        <end position="251"/>
    </location>
</feature>
<dbReference type="GO" id="GO:0005886">
    <property type="term" value="C:plasma membrane"/>
    <property type="evidence" value="ECO:0007669"/>
    <property type="project" value="TreeGrafter"/>
</dbReference>
<evidence type="ECO:0000259" key="11">
    <source>
        <dbReference type="PROSITE" id="PS50262"/>
    </source>
</evidence>
<feature type="transmembrane region" description="Helical" evidence="10">
    <location>
        <begin position="135"/>
        <end position="156"/>
    </location>
</feature>
<keyword evidence="2" id="KW-0716">Sensory transduction</keyword>
<feature type="domain" description="G-protein coupled receptors family 1 profile" evidence="11">
    <location>
        <begin position="67"/>
        <end position="318"/>
    </location>
</feature>
<dbReference type="InterPro" id="IPR050402">
    <property type="entry name" value="OR51/52/56-like"/>
</dbReference>
<feature type="transmembrane region" description="Helical" evidence="10">
    <location>
        <begin position="263"/>
        <end position="281"/>
    </location>
</feature>
<feature type="transmembrane region" description="Helical" evidence="10">
    <location>
        <begin position="301"/>
        <end position="320"/>
    </location>
</feature>
<evidence type="ECO:0000256" key="3">
    <source>
        <dbReference type="ARBA" id="ARBA00022692"/>
    </source>
</evidence>
<evidence type="ECO:0000256" key="6">
    <source>
        <dbReference type="ARBA" id="ARBA00023040"/>
    </source>
</evidence>
<accession>A0A6J3EUC3</accession>
<dbReference type="PANTHER" id="PTHR26450">
    <property type="entry name" value="OLFACTORY RECEPTOR 56B1-RELATED"/>
    <property type="match status" value="1"/>
</dbReference>
<dbReference type="Proteomes" id="UP000504640">
    <property type="component" value="Unplaced"/>
</dbReference>
<evidence type="ECO:0000313" key="13">
    <source>
        <dbReference type="RefSeq" id="XP_032096391.1"/>
    </source>
</evidence>
<reference evidence="13" key="1">
    <citation type="submission" date="2025-08" db="UniProtKB">
        <authorList>
            <consortium name="RefSeq"/>
        </authorList>
    </citation>
    <scope>IDENTIFICATION</scope>
    <source>
        <tissue evidence="13">Blood</tissue>
    </source>
</reference>
<keyword evidence="7 10" id="KW-0472">Membrane</keyword>
<dbReference type="RefSeq" id="XP_032096391.1">
    <property type="nucleotide sequence ID" value="XM_032240500.1"/>
</dbReference>
<dbReference type="PANTHER" id="PTHR26450:SF81">
    <property type="entry name" value="OLFACTORY RECEPTOR 51J1"/>
    <property type="match status" value="1"/>
</dbReference>
<evidence type="ECO:0000256" key="9">
    <source>
        <dbReference type="ARBA" id="ARBA00023224"/>
    </source>
</evidence>
<keyword evidence="6" id="KW-0297">G-protein coupled receptor</keyword>
<dbReference type="GO" id="GO:0071396">
    <property type="term" value="P:cellular response to lipid"/>
    <property type="evidence" value="ECO:0007669"/>
    <property type="project" value="UniProtKB-ARBA"/>
</dbReference>
<dbReference type="FunFam" id="1.20.1070.10:FF:000002">
    <property type="entry name" value="Olfactory receptor"/>
    <property type="match status" value="1"/>
</dbReference>
<keyword evidence="9" id="KW-0807">Transducer</keyword>
<sequence>MPIAQLKVNSNKQYALIDVRKHHHDIFNGSIKFAPSTFTLVGIPGLEAEHIWISIPFCLIYTIIFLGNGLIFHIIRIDSSLHQPMYYFLAMLAFVEFGVSASTMPTVLSIFLFGINDISFSGCLLQMFSMHSFTLMESGVLLAMSVDCFVAIYSPLRYTTMLTIARITGMGAAIALRSIMLMLPLVFLLKRLPFCGHNTLTHSYCLHSDLIKLPCGDTCPNSNLGLFVITFTFGLDSLLIVVSYVLILNTVLKIASGAGRWRALNTCVSHICAVLVYYVPMVSLSLMHRFGRHLPPLLQTVTANAYLFFPPVVNPIVYSIKTKEIRNSIVHTLPRKRGEF</sequence>
<dbReference type="SUPFAM" id="SSF81321">
    <property type="entry name" value="Family A G protein-coupled receptor-like"/>
    <property type="match status" value="1"/>
</dbReference>
<dbReference type="PRINTS" id="PR00245">
    <property type="entry name" value="OLFACTORYR"/>
</dbReference>
<comment type="subcellular location">
    <subcellularLocation>
        <location evidence="1">Membrane</location>
        <topology evidence="1">Multi-pass membrane protein</topology>
    </subcellularLocation>
</comment>
<evidence type="ECO:0000256" key="5">
    <source>
        <dbReference type="ARBA" id="ARBA00022989"/>
    </source>
</evidence>
<dbReference type="Pfam" id="PF13853">
    <property type="entry name" value="7tm_4"/>
    <property type="match status" value="1"/>
</dbReference>
<dbReference type="AlphaFoldDB" id="A0A6J3EUC3"/>
<gene>
    <name evidence="13" type="primary">LOC116524983</name>
</gene>
<feature type="transmembrane region" description="Helical" evidence="10">
    <location>
        <begin position="87"/>
        <end position="115"/>
    </location>
</feature>
<evidence type="ECO:0000256" key="8">
    <source>
        <dbReference type="ARBA" id="ARBA00023170"/>
    </source>
</evidence>
<dbReference type="InterPro" id="IPR000276">
    <property type="entry name" value="GPCR_Rhodpsn"/>
</dbReference>
<organism evidence="12 13">
    <name type="scientific">Sapajus apella</name>
    <name type="common">Brown-capped capuchin</name>
    <name type="synonym">Cebus apella</name>
    <dbReference type="NCBI Taxonomy" id="9515"/>
    <lineage>
        <taxon>Eukaryota</taxon>
        <taxon>Metazoa</taxon>
        <taxon>Chordata</taxon>
        <taxon>Craniata</taxon>
        <taxon>Vertebrata</taxon>
        <taxon>Euteleostomi</taxon>
        <taxon>Mammalia</taxon>
        <taxon>Eutheria</taxon>
        <taxon>Euarchontoglires</taxon>
        <taxon>Primates</taxon>
        <taxon>Haplorrhini</taxon>
        <taxon>Platyrrhini</taxon>
        <taxon>Cebidae</taxon>
        <taxon>Cebinae</taxon>
        <taxon>Sapajus</taxon>
    </lineage>
</organism>
<keyword evidence="3 10" id="KW-0812">Transmembrane</keyword>
<protein>
    <submittedName>
        <fullName evidence="13">Olfactory receptor 51I2-like</fullName>
    </submittedName>
</protein>
<dbReference type="PROSITE" id="PS50262">
    <property type="entry name" value="G_PROTEIN_RECEP_F1_2"/>
    <property type="match status" value="1"/>
</dbReference>
<proteinExistence type="predicted"/>
<name>A0A6J3EUC3_SAPAP</name>
<dbReference type="GeneID" id="116524983"/>
<feature type="transmembrane region" description="Helical" evidence="10">
    <location>
        <begin position="51"/>
        <end position="75"/>
    </location>
</feature>
<evidence type="ECO:0000256" key="7">
    <source>
        <dbReference type="ARBA" id="ARBA00023136"/>
    </source>
</evidence>
<evidence type="ECO:0000256" key="10">
    <source>
        <dbReference type="SAM" id="Phobius"/>
    </source>
</evidence>
<dbReference type="GO" id="GO:0004930">
    <property type="term" value="F:G protein-coupled receptor activity"/>
    <property type="evidence" value="ECO:0007669"/>
    <property type="project" value="UniProtKB-KW"/>
</dbReference>
<keyword evidence="5 10" id="KW-1133">Transmembrane helix</keyword>
<dbReference type="InterPro" id="IPR017452">
    <property type="entry name" value="GPCR_Rhodpsn_7TM"/>
</dbReference>
<keyword evidence="4" id="KW-0552">Olfaction</keyword>
<dbReference type="GO" id="GO:0004984">
    <property type="term" value="F:olfactory receptor activity"/>
    <property type="evidence" value="ECO:0007669"/>
    <property type="project" value="InterPro"/>
</dbReference>